<dbReference type="InterPro" id="IPR035976">
    <property type="entry name" value="Sushi/SCR/CCP_sf"/>
</dbReference>
<proteinExistence type="predicted"/>
<evidence type="ECO:0000256" key="2">
    <source>
        <dbReference type="SAM" id="Phobius"/>
    </source>
</evidence>
<dbReference type="Gene3D" id="2.10.70.10">
    <property type="entry name" value="Complement Module, domain 1"/>
    <property type="match status" value="1"/>
</dbReference>
<dbReference type="Pfam" id="PF00084">
    <property type="entry name" value="Sushi"/>
    <property type="match status" value="1"/>
</dbReference>
<dbReference type="Proteomes" id="UP001642484">
    <property type="component" value="Unassembled WGS sequence"/>
</dbReference>
<keyword evidence="5" id="KW-1185">Reference proteome</keyword>
<gene>
    <name evidence="4" type="ORF">CCMP2556_LOCUS12814</name>
</gene>
<keyword evidence="1" id="KW-1015">Disulfide bond</keyword>
<organism evidence="4 5">
    <name type="scientific">Durusdinium trenchii</name>
    <dbReference type="NCBI Taxonomy" id="1381693"/>
    <lineage>
        <taxon>Eukaryota</taxon>
        <taxon>Sar</taxon>
        <taxon>Alveolata</taxon>
        <taxon>Dinophyceae</taxon>
        <taxon>Suessiales</taxon>
        <taxon>Symbiodiniaceae</taxon>
        <taxon>Durusdinium</taxon>
    </lineage>
</organism>
<dbReference type="InterPro" id="IPR006461">
    <property type="entry name" value="PLAC_motif_containing"/>
</dbReference>
<evidence type="ECO:0000313" key="4">
    <source>
        <dbReference type="EMBL" id="CAK9017272.1"/>
    </source>
</evidence>
<dbReference type="NCBIfam" id="TIGR01571">
    <property type="entry name" value="A_thal_Cys_rich"/>
    <property type="match status" value="1"/>
</dbReference>
<keyword evidence="2" id="KW-0472">Membrane</keyword>
<evidence type="ECO:0000256" key="1">
    <source>
        <dbReference type="ARBA" id="ARBA00023157"/>
    </source>
</evidence>
<feature type="transmembrane region" description="Helical" evidence="2">
    <location>
        <begin position="218"/>
        <end position="240"/>
    </location>
</feature>
<feature type="transmembrane region" description="Helical" evidence="2">
    <location>
        <begin position="301"/>
        <end position="324"/>
    </location>
</feature>
<dbReference type="EMBL" id="CAXAMN010006335">
    <property type="protein sequence ID" value="CAK9017272.1"/>
    <property type="molecule type" value="Genomic_DNA"/>
</dbReference>
<dbReference type="CDD" id="cd00033">
    <property type="entry name" value="CCP"/>
    <property type="match status" value="1"/>
</dbReference>
<name>A0ABP0JT74_9DINO</name>
<dbReference type="SUPFAM" id="SSF57535">
    <property type="entry name" value="Complement control module/SCR domain"/>
    <property type="match status" value="1"/>
</dbReference>
<dbReference type="Pfam" id="PF04749">
    <property type="entry name" value="PLAC8"/>
    <property type="match status" value="1"/>
</dbReference>
<evidence type="ECO:0000259" key="3">
    <source>
        <dbReference type="PROSITE" id="PS50923"/>
    </source>
</evidence>
<keyword evidence="2" id="KW-1133">Transmembrane helix</keyword>
<evidence type="ECO:0000313" key="5">
    <source>
        <dbReference type="Proteomes" id="UP001642484"/>
    </source>
</evidence>
<reference evidence="4 5" key="1">
    <citation type="submission" date="2024-02" db="EMBL/GenBank/DDBJ databases">
        <authorList>
            <person name="Chen Y."/>
            <person name="Shah S."/>
            <person name="Dougan E. K."/>
            <person name="Thang M."/>
            <person name="Chan C."/>
        </authorList>
    </citation>
    <scope>NUCLEOTIDE SEQUENCE [LARGE SCALE GENOMIC DNA]</scope>
</reference>
<keyword evidence="2" id="KW-0812">Transmembrane</keyword>
<dbReference type="SMART" id="SM00032">
    <property type="entry name" value="CCP"/>
    <property type="match status" value="1"/>
</dbReference>
<dbReference type="PROSITE" id="PS50923">
    <property type="entry name" value="SUSHI"/>
    <property type="match status" value="1"/>
</dbReference>
<comment type="caution">
    <text evidence="4">The sequence shown here is derived from an EMBL/GenBank/DDBJ whole genome shotgun (WGS) entry which is preliminary data.</text>
</comment>
<sequence>MKWIVGLLAQASGETTPIDFSFSPSTTWRLVNDAEVTYGWSISELRTFSDPNCQEPAAPARAEGASALGASASRVLDGSTLTEWRAPCHICGLHEAWLTLHFDAPVALMCLELFQWGDRDYAAAAVLLQRKSGPGTEEWVTVLRGHQLQGGRWDALHFVQCAPLAAPNYGSVRLTNNGLYPSEATFTCKGIRPLTGSGTSVCGSDGQWSDTPPTCWEAIHFIAVISAVLAIDASAFVIYYRCYVVDQPKPLNDESIIPQDYLGKWNSELLGDFTAEPKLMTVTVLCPCCRIAHTWQQAGRVAFQLAICVPHLFFCCLPCIGTYFRNSLRQRFSIRRRSSTLLDCCAWTFLPCCAAVQEAKMVDAMCVVAYEEGRVKDAVEQRKAEAFAKAKATTAVSARAAQVAGAAPVKLGLSSKTGALRKPKSSLEMIATTPAAA</sequence>
<feature type="domain" description="Sushi" evidence="3">
    <location>
        <begin position="159"/>
        <end position="217"/>
    </location>
</feature>
<protein>
    <recommendedName>
        <fullName evidence="3">Sushi domain-containing protein</fullName>
    </recommendedName>
</protein>
<accession>A0ABP0JT74</accession>
<dbReference type="InterPro" id="IPR000436">
    <property type="entry name" value="Sushi_SCR_CCP_dom"/>
</dbReference>